<name>A0A7S2DPW5_9STRA</name>
<feature type="domain" description="NIF system FeS cluster assembly NifU C-terminal" evidence="3">
    <location>
        <begin position="87"/>
        <end position="152"/>
    </location>
</feature>
<dbReference type="SUPFAM" id="SSF117916">
    <property type="entry name" value="Fe-S cluster assembly (FSCA) domain-like"/>
    <property type="match status" value="2"/>
</dbReference>
<dbReference type="Gene3D" id="3.30.300.130">
    <property type="entry name" value="Fe-S cluster assembly (FSCA)"/>
    <property type="match status" value="2"/>
</dbReference>
<feature type="signal peptide" evidence="2">
    <location>
        <begin position="1"/>
        <end position="17"/>
    </location>
</feature>
<accession>A0A7S2DPW5</accession>
<keyword evidence="2" id="KW-0732">Signal</keyword>
<gene>
    <name evidence="4" type="ORF">DSPE1174_LOCUS23913</name>
</gene>
<dbReference type="Pfam" id="PF01106">
    <property type="entry name" value="NifU"/>
    <property type="match status" value="1"/>
</dbReference>
<comment type="similarity">
    <text evidence="1">Belongs to the NifU family.</text>
</comment>
<dbReference type="FunFam" id="3.30.300.130:FF:000003">
    <property type="entry name" value="NifU-like protein 3, chloroplastic"/>
    <property type="match status" value="1"/>
</dbReference>
<evidence type="ECO:0000256" key="1">
    <source>
        <dbReference type="ARBA" id="ARBA00006420"/>
    </source>
</evidence>
<dbReference type="GO" id="GO:0005506">
    <property type="term" value="F:iron ion binding"/>
    <property type="evidence" value="ECO:0007669"/>
    <property type="project" value="InterPro"/>
</dbReference>
<dbReference type="GO" id="GO:0005739">
    <property type="term" value="C:mitochondrion"/>
    <property type="evidence" value="ECO:0007669"/>
    <property type="project" value="TreeGrafter"/>
</dbReference>
<dbReference type="PANTHER" id="PTHR11178">
    <property type="entry name" value="IRON-SULFUR CLUSTER SCAFFOLD PROTEIN NFU-RELATED"/>
    <property type="match status" value="1"/>
</dbReference>
<protein>
    <recommendedName>
        <fullName evidence="3">NIF system FeS cluster assembly NifU C-terminal domain-containing protein</fullName>
    </recommendedName>
</protein>
<dbReference type="GO" id="GO:0051536">
    <property type="term" value="F:iron-sulfur cluster binding"/>
    <property type="evidence" value="ECO:0007669"/>
    <property type="project" value="InterPro"/>
</dbReference>
<evidence type="ECO:0000313" key="4">
    <source>
        <dbReference type="EMBL" id="CAD9459246.1"/>
    </source>
</evidence>
<dbReference type="GO" id="GO:0016226">
    <property type="term" value="P:iron-sulfur cluster assembly"/>
    <property type="evidence" value="ECO:0007669"/>
    <property type="project" value="InterPro"/>
</dbReference>
<dbReference type="GO" id="GO:0009536">
    <property type="term" value="C:plastid"/>
    <property type="evidence" value="ECO:0007669"/>
    <property type="project" value="UniProtKB-ARBA"/>
</dbReference>
<dbReference type="PANTHER" id="PTHR11178:SF25">
    <property type="entry name" value="NIFU-LIKE PROTEIN 3, CHLOROPLASTIC"/>
    <property type="match status" value="1"/>
</dbReference>
<evidence type="ECO:0000256" key="2">
    <source>
        <dbReference type="SAM" id="SignalP"/>
    </source>
</evidence>
<dbReference type="AlphaFoldDB" id="A0A7S2DPW5"/>
<feature type="chain" id="PRO_5030760628" description="NIF system FeS cluster assembly NifU C-terminal domain-containing protein" evidence="2">
    <location>
        <begin position="18"/>
        <end position="236"/>
    </location>
</feature>
<dbReference type="InterPro" id="IPR034904">
    <property type="entry name" value="FSCA_dom_sf"/>
</dbReference>
<organism evidence="4">
    <name type="scientific">Octactis speculum</name>
    <dbReference type="NCBI Taxonomy" id="3111310"/>
    <lineage>
        <taxon>Eukaryota</taxon>
        <taxon>Sar</taxon>
        <taxon>Stramenopiles</taxon>
        <taxon>Ochrophyta</taxon>
        <taxon>Dictyochophyceae</taxon>
        <taxon>Dictyochales</taxon>
        <taxon>Dictyochaceae</taxon>
        <taxon>Octactis</taxon>
    </lineage>
</organism>
<dbReference type="GO" id="GO:0005198">
    <property type="term" value="F:structural molecule activity"/>
    <property type="evidence" value="ECO:0007669"/>
    <property type="project" value="UniProtKB-ARBA"/>
</dbReference>
<evidence type="ECO:0000259" key="3">
    <source>
        <dbReference type="Pfam" id="PF01106"/>
    </source>
</evidence>
<proteinExistence type="inferred from homology"/>
<reference evidence="4" key="1">
    <citation type="submission" date="2021-01" db="EMBL/GenBank/DDBJ databases">
        <authorList>
            <person name="Corre E."/>
            <person name="Pelletier E."/>
            <person name="Niang G."/>
            <person name="Scheremetjew M."/>
            <person name="Finn R."/>
            <person name="Kale V."/>
            <person name="Holt S."/>
            <person name="Cochrane G."/>
            <person name="Meng A."/>
            <person name="Brown T."/>
            <person name="Cohen L."/>
        </authorList>
    </citation>
    <scope>NUCLEOTIDE SEQUENCE</scope>
    <source>
        <strain evidence="4">CCMP1381</strain>
    </source>
</reference>
<dbReference type="EMBL" id="HBGS01046167">
    <property type="protein sequence ID" value="CAD9459246.1"/>
    <property type="molecule type" value="Transcribed_RNA"/>
</dbReference>
<dbReference type="InterPro" id="IPR001075">
    <property type="entry name" value="NIF_FeS_clus_asmbl_NifU_C"/>
</dbReference>
<sequence length="236" mass="26313">MRAINGVLFFLIRLAQSWHLPLRVPSPTCFGWHNQVSSRRNMALFSDTVASPFREDDYDLDDDDDDDDDAQYIPEEGENLVLTLENVELVLDRMRPYLISDGGNVVVKEIDGPVVILELQGACGSCPSSTVTMKMGLERGLKEAIPEIQEVIQALPDMPELNETEVETVLDGIRPFLQVAGGEISISEISGLNSVQPLLVLKMTGASSSIQSVKLEIMQRLQRHFMLSGLRIDWEK</sequence>